<dbReference type="PANTHER" id="PTHR10555:SF170">
    <property type="entry name" value="FI18122P1"/>
    <property type="match status" value="1"/>
</dbReference>
<feature type="domain" description="PX" evidence="1">
    <location>
        <begin position="36"/>
        <end position="148"/>
    </location>
</feature>
<dbReference type="SMART" id="SM00312">
    <property type="entry name" value="PX"/>
    <property type="match status" value="1"/>
</dbReference>
<evidence type="ECO:0000313" key="2">
    <source>
        <dbReference type="EMBL" id="CAG9333314.1"/>
    </source>
</evidence>
<dbReference type="Gene3D" id="3.30.1520.10">
    <property type="entry name" value="Phox-like domain"/>
    <property type="match status" value="1"/>
</dbReference>
<evidence type="ECO:0000313" key="3">
    <source>
        <dbReference type="Proteomes" id="UP001162131"/>
    </source>
</evidence>
<comment type="caution">
    <text evidence="2">The sequence shown here is derived from an EMBL/GenBank/DDBJ whole genome shotgun (WGS) entry which is preliminary data.</text>
</comment>
<proteinExistence type="predicted"/>
<dbReference type="PROSITE" id="PS50195">
    <property type="entry name" value="PX"/>
    <property type="match status" value="1"/>
</dbReference>
<dbReference type="Pfam" id="PF00787">
    <property type="entry name" value="PX"/>
    <property type="match status" value="1"/>
</dbReference>
<gene>
    <name evidence="2" type="ORF">BSTOLATCC_MIC58128</name>
</gene>
<dbReference type="PANTHER" id="PTHR10555">
    <property type="entry name" value="SORTING NEXIN"/>
    <property type="match status" value="1"/>
</dbReference>
<dbReference type="GO" id="GO:0035091">
    <property type="term" value="F:phosphatidylinositol binding"/>
    <property type="evidence" value="ECO:0007669"/>
    <property type="project" value="InterPro"/>
</dbReference>
<protein>
    <recommendedName>
        <fullName evidence="1">PX domain-containing protein</fullName>
    </recommendedName>
</protein>
<dbReference type="InterPro" id="IPR001683">
    <property type="entry name" value="PX_dom"/>
</dbReference>
<accession>A0AAU9K8Q5</accession>
<name>A0AAU9K8Q5_9CILI</name>
<reference evidence="2" key="1">
    <citation type="submission" date="2021-09" db="EMBL/GenBank/DDBJ databases">
        <authorList>
            <consortium name="AG Swart"/>
            <person name="Singh M."/>
            <person name="Singh A."/>
            <person name="Seah K."/>
            <person name="Emmerich C."/>
        </authorList>
    </citation>
    <scope>NUCLEOTIDE SEQUENCE</scope>
    <source>
        <strain evidence="2">ATCC30299</strain>
    </source>
</reference>
<dbReference type="InterPro" id="IPR036871">
    <property type="entry name" value="PX_dom_sf"/>
</dbReference>
<dbReference type="EMBL" id="CAJZBQ010000056">
    <property type="protein sequence ID" value="CAG9333314.1"/>
    <property type="molecule type" value="Genomic_DNA"/>
</dbReference>
<keyword evidence="3" id="KW-1185">Reference proteome</keyword>
<organism evidence="2 3">
    <name type="scientific">Blepharisma stoltei</name>
    <dbReference type="NCBI Taxonomy" id="1481888"/>
    <lineage>
        <taxon>Eukaryota</taxon>
        <taxon>Sar</taxon>
        <taxon>Alveolata</taxon>
        <taxon>Ciliophora</taxon>
        <taxon>Postciliodesmatophora</taxon>
        <taxon>Heterotrichea</taxon>
        <taxon>Heterotrichida</taxon>
        <taxon>Blepharismidae</taxon>
        <taxon>Blepharisma</taxon>
    </lineage>
</organism>
<sequence>MSRFYIPNNLSTIYEASENSHSNTSTLLTGTFILNSVEIHVSNPIIQEDSPFSRHVLYLVHGEDSSGPFEVHRRYSDFQTLRTQLQLRWPGCFIPPTPPKKYLGNFSATFIESRRSFLEMFVGEISKINFLYTCEDFQNFIRGKGDYEKSIYNQKPSISDLAIVYQSIFSEFVDIGINDEMLVKMQEHENFLKANLSNLNAFKKNAKNIYLHADSLNMQWMNLNEKIKEIEGEYIKKMKENQENQKIKPIERHNPFRELYEWAKLEVMNVNAMIETIQTKHEYNALRHVKQKEFKKATKNIVKTDEPISGTEYVQKFVNKLTKRSEGKISILGKEIDDLELILHIITVRLCEEEIPNFKAARTKEFERMVEKYSKIINEGFNNISGKDSPLLMKFEEELTFSNAH</sequence>
<evidence type="ECO:0000259" key="1">
    <source>
        <dbReference type="PROSITE" id="PS50195"/>
    </source>
</evidence>
<dbReference type="Proteomes" id="UP001162131">
    <property type="component" value="Unassembled WGS sequence"/>
</dbReference>
<dbReference type="GO" id="GO:0005768">
    <property type="term" value="C:endosome"/>
    <property type="evidence" value="ECO:0007669"/>
    <property type="project" value="TreeGrafter"/>
</dbReference>
<dbReference type="SUPFAM" id="SSF64268">
    <property type="entry name" value="PX domain"/>
    <property type="match status" value="1"/>
</dbReference>
<dbReference type="AlphaFoldDB" id="A0AAU9K8Q5"/>